<proteinExistence type="inferred from homology"/>
<organism evidence="5 6">
    <name type="scientific">Blomia tropicalis</name>
    <name type="common">Mite</name>
    <dbReference type="NCBI Taxonomy" id="40697"/>
    <lineage>
        <taxon>Eukaryota</taxon>
        <taxon>Metazoa</taxon>
        <taxon>Ecdysozoa</taxon>
        <taxon>Arthropoda</taxon>
        <taxon>Chelicerata</taxon>
        <taxon>Arachnida</taxon>
        <taxon>Acari</taxon>
        <taxon>Acariformes</taxon>
        <taxon>Sarcoptiformes</taxon>
        <taxon>Astigmata</taxon>
        <taxon>Glycyphagoidea</taxon>
        <taxon>Echimyopodidae</taxon>
        <taxon>Blomia</taxon>
    </lineage>
</organism>
<name>A0A9Q0RM63_BLOTA</name>
<comment type="caution">
    <text evidence="5">The sequence shown here is derived from an EMBL/GenBank/DDBJ whole genome shotgun (WGS) entry which is preliminary data.</text>
</comment>
<dbReference type="OMA" id="KRRDYTG"/>
<keyword evidence="6" id="KW-1185">Reference proteome</keyword>
<dbReference type="Pfam" id="PF03343">
    <property type="entry name" value="SART-1"/>
    <property type="match status" value="1"/>
</dbReference>
<keyword evidence="3" id="KW-0539">Nucleus</keyword>
<evidence type="ECO:0000313" key="6">
    <source>
        <dbReference type="Proteomes" id="UP001142055"/>
    </source>
</evidence>
<dbReference type="Proteomes" id="UP001142055">
    <property type="component" value="Chromosome 3"/>
</dbReference>
<dbReference type="AlphaFoldDB" id="A0A9Q0RM63"/>
<comment type="subcellular location">
    <subcellularLocation>
        <location evidence="1">Nucleus</location>
    </subcellularLocation>
</comment>
<feature type="compositionally biased region" description="Low complexity" evidence="4">
    <location>
        <begin position="675"/>
        <end position="691"/>
    </location>
</feature>
<dbReference type="PANTHER" id="PTHR14152">
    <property type="entry name" value="SQUAMOUS CELL CARCINOMA ANTIGEN RECOGNISED BY CYTOTOXIC T LYMPHOCYTES"/>
    <property type="match status" value="1"/>
</dbReference>
<evidence type="ECO:0000256" key="2">
    <source>
        <dbReference type="ARBA" id="ARBA00006076"/>
    </source>
</evidence>
<reference evidence="5" key="1">
    <citation type="submission" date="2022-12" db="EMBL/GenBank/DDBJ databases">
        <title>Genome assemblies of Blomia tropicalis.</title>
        <authorList>
            <person name="Cui Y."/>
        </authorList>
    </citation>
    <scope>NUCLEOTIDE SEQUENCE</scope>
    <source>
        <tissue evidence="5">Adult mites</tissue>
    </source>
</reference>
<protein>
    <recommendedName>
        <fullName evidence="7">U4/U6.U5 tri-snRNP-associated protein 1</fullName>
    </recommendedName>
</protein>
<dbReference type="GO" id="GO:0000481">
    <property type="term" value="P:maturation of 5S rRNA"/>
    <property type="evidence" value="ECO:0007669"/>
    <property type="project" value="TreeGrafter"/>
</dbReference>
<dbReference type="GO" id="GO:0045292">
    <property type="term" value="P:mRNA cis splicing, via spliceosome"/>
    <property type="evidence" value="ECO:0007669"/>
    <property type="project" value="TreeGrafter"/>
</dbReference>
<dbReference type="OrthoDB" id="5583at2759"/>
<dbReference type="EMBL" id="JAPWDV010000003">
    <property type="protein sequence ID" value="KAJ6218126.1"/>
    <property type="molecule type" value="Genomic_DNA"/>
</dbReference>
<feature type="compositionally biased region" description="Basic and acidic residues" evidence="4">
    <location>
        <begin position="621"/>
        <end position="636"/>
    </location>
</feature>
<evidence type="ECO:0000256" key="4">
    <source>
        <dbReference type="SAM" id="MobiDB-lite"/>
    </source>
</evidence>
<feature type="region of interest" description="Disordered" evidence="4">
    <location>
        <begin position="609"/>
        <end position="644"/>
    </location>
</feature>
<dbReference type="InterPro" id="IPR005011">
    <property type="entry name" value="SNU66/SART1"/>
</dbReference>
<feature type="compositionally biased region" description="Basic residues" evidence="4">
    <location>
        <begin position="609"/>
        <end position="620"/>
    </location>
</feature>
<feature type="compositionally biased region" description="Basic and acidic residues" evidence="4">
    <location>
        <begin position="78"/>
        <end position="98"/>
    </location>
</feature>
<comment type="similarity">
    <text evidence="2">Belongs to the SNU66/SART1 family.</text>
</comment>
<evidence type="ECO:0008006" key="7">
    <source>
        <dbReference type="Google" id="ProtNLM"/>
    </source>
</evidence>
<feature type="region of interest" description="Disordered" evidence="4">
    <location>
        <begin position="62"/>
        <end position="98"/>
    </location>
</feature>
<accession>A0A9Q0RM63</accession>
<evidence type="ECO:0000256" key="3">
    <source>
        <dbReference type="ARBA" id="ARBA00023242"/>
    </source>
</evidence>
<evidence type="ECO:0000313" key="5">
    <source>
        <dbReference type="EMBL" id="KAJ6218126.1"/>
    </source>
</evidence>
<evidence type="ECO:0000256" key="1">
    <source>
        <dbReference type="ARBA" id="ARBA00004123"/>
    </source>
</evidence>
<dbReference type="GO" id="GO:0046540">
    <property type="term" value="C:U4/U6 x U5 tri-snRNP complex"/>
    <property type="evidence" value="ECO:0007669"/>
    <property type="project" value="TreeGrafter"/>
</dbReference>
<feature type="compositionally biased region" description="Basic and acidic residues" evidence="4">
    <location>
        <begin position="278"/>
        <end position="298"/>
    </location>
</feature>
<gene>
    <name evidence="5" type="ORF">RDWZM_009283</name>
</gene>
<dbReference type="PANTHER" id="PTHR14152:SF5">
    <property type="entry name" value="U4_U6.U5 TRI-SNRNP-ASSOCIATED PROTEIN 1"/>
    <property type="match status" value="1"/>
</dbReference>
<sequence>MAEANEIFIKTENIHDQREAEKIRDRLQTQREKRLLTDKLKNVPKLVDSDEEEDAADWYERMRHKDKVSQQTKYKRQRREESKESEQSIRENSKRLESKYTGKDLKGLAIGHKVDSFKDGQNVILTLRDNDVLNDGEDVLENVNILDNEKAAKNVENKTKKPDYKPYDDDEFDEFGILKKTSLLSKYDEEIEGVSNPMFRIGEPSGEQLAKMKLEQQQQDGKISLSLPDFKIASEYYTEEEMTKFKKPKKLRKGTIRKRGINIPEPKVEVIKPVENSETNHKDHGSRSSKSSKSDRNLASKSSQIKTETKPKVKLDLDRINDELELDIIGPDEDLTGICIEEDEAEKELFSALNKTRKLKLKEKKDNLDPALDVVKLVGQEGSIVKMEDDNNENEIELFDNKGNIVLNTTAEFCRNLGDLPMMGGSTTYTSMTKMDDDDPMDVVPEIVPLEDQNYTDDDDDDEDKKYRNNWNEVDIKMEEDEDGIGNRSHSISPTDDQYYGTYESKPILEEEPDASVGVAGALKLALNKGYLDKNSNKSGGANSSSSISAQAYTIEEKFYDDDRMGRRDRYSGQLSEFKEKSNYRPDFKLDYVDEKGRIMSQKEAFRHLSHKFHGKGPGKNKIDKRMKKMEQESKLRQMSSIDTPLNTLKMLQEKQKEVQAPYVVLTGQRSMPMSKGSSTSSGSTQVSKKK</sequence>
<feature type="region of interest" description="Disordered" evidence="4">
    <location>
        <begin position="272"/>
        <end position="309"/>
    </location>
</feature>
<feature type="region of interest" description="Disordered" evidence="4">
    <location>
        <begin position="668"/>
        <end position="691"/>
    </location>
</feature>